<comment type="pathway">
    <text evidence="3 7">Carbohydrate degradation; pentose phosphate pathway; D-ribulose 5-phosphate from D-glucose 6-phosphate (oxidative stage): step 2/3.</text>
</comment>
<evidence type="ECO:0000256" key="1">
    <source>
        <dbReference type="ARBA" id="ARBA00000832"/>
    </source>
</evidence>
<name>A0A2S9K2Y9_9BURK</name>
<dbReference type="InterPro" id="IPR039104">
    <property type="entry name" value="6PGL"/>
</dbReference>
<dbReference type="GO" id="GO:0006098">
    <property type="term" value="P:pentose-phosphate shunt"/>
    <property type="evidence" value="ECO:0007669"/>
    <property type="project" value="UniProtKB-UniPathway"/>
</dbReference>
<evidence type="ECO:0000256" key="4">
    <source>
        <dbReference type="ARBA" id="ARBA00010662"/>
    </source>
</evidence>
<comment type="function">
    <text evidence="2 7">Hydrolysis of 6-phosphogluconolactone to 6-phosphogluconate.</text>
</comment>
<feature type="domain" description="Glucosamine/galactosamine-6-phosphate isomerase" evidence="8">
    <location>
        <begin position="22"/>
        <end position="236"/>
    </location>
</feature>
<proteinExistence type="inferred from homology"/>
<dbReference type="InterPro" id="IPR005900">
    <property type="entry name" value="6-phosphogluconolactonase_DevB"/>
</dbReference>
<dbReference type="AlphaFoldDB" id="A0A2S9K2Y9"/>
<keyword evidence="10" id="KW-1185">Reference proteome</keyword>
<dbReference type="Gene3D" id="3.40.50.1360">
    <property type="match status" value="1"/>
</dbReference>
<dbReference type="InterPro" id="IPR037171">
    <property type="entry name" value="NagB/RpiA_transferase-like"/>
</dbReference>
<comment type="similarity">
    <text evidence="4 7">Belongs to the glucosamine/galactosamine-6-phosphate isomerase family. 6-phosphogluconolactonase subfamily.</text>
</comment>
<evidence type="ECO:0000313" key="9">
    <source>
        <dbReference type="EMBL" id="PRD64821.1"/>
    </source>
</evidence>
<comment type="caution">
    <text evidence="9">The sequence shown here is derived from an EMBL/GenBank/DDBJ whole genome shotgun (WGS) entry which is preliminary data.</text>
</comment>
<dbReference type="RefSeq" id="WP_105748888.1">
    <property type="nucleotide sequence ID" value="NZ_PVLQ01000044.1"/>
</dbReference>
<protein>
    <recommendedName>
        <fullName evidence="6 7">6-phosphogluconolactonase</fullName>
        <shortName evidence="7">6PGL</shortName>
        <ecNumber evidence="5 7">3.1.1.31</ecNumber>
    </recommendedName>
</protein>
<evidence type="ECO:0000256" key="6">
    <source>
        <dbReference type="ARBA" id="ARBA00020337"/>
    </source>
</evidence>
<dbReference type="UniPathway" id="UPA00115">
    <property type="reaction ID" value="UER00409"/>
</dbReference>
<gene>
    <name evidence="7 9" type="primary">pgl</name>
    <name evidence="9" type="ORF">C6P64_12425</name>
</gene>
<dbReference type="GO" id="GO:0005975">
    <property type="term" value="P:carbohydrate metabolic process"/>
    <property type="evidence" value="ECO:0007669"/>
    <property type="project" value="UniProtKB-UniRule"/>
</dbReference>
<keyword evidence="7" id="KW-0378">Hydrolase</keyword>
<evidence type="ECO:0000259" key="8">
    <source>
        <dbReference type="Pfam" id="PF01182"/>
    </source>
</evidence>
<dbReference type="SUPFAM" id="SSF100950">
    <property type="entry name" value="NagB/RpiA/CoA transferase-like"/>
    <property type="match status" value="1"/>
</dbReference>
<dbReference type="Pfam" id="PF01182">
    <property type="entry name" value="Glucosamine_iso"/>
    <property type="match status" value="1"/>
</dbReference>
<dbReference type="NCBIfam" id="TIGR01198">
    <property type="entry name" value="pgl"/>
    <property type="match status" value="1"/>
</dbReference>
<dbReference type="PANTHER" id="PTHR11054">
    <property type="entry name" value="6-PHOSPHOGLUCONOLACTONASE"/>
    <property type="match status" value="1"/>
</dbReference>
<accession>A0A2S9K2Y9</accession>
<evidence type="ECO:0000256" key="7">
    <source>
        <dbReference type="RuleBase" id="RU365095"/>
    </source>
</evidence>
<evidence type="ECO:0000256" key="5">
    <source>
        <dbReference type="ARBA" id="ARBA00013198"/>
    </source>
</evidence>
<comment type="catalytic activity">
    <reaction evidence="1 7">
        <text>6-phospho-D-glucono-1,5-lactone + H2O = 6-phospho-D-gluconate + H(+)</text>
        <dbReference type="Rhea" id="RHEA:12556"/>
        <dbReference type="ChEBI" id="CHEBI:15377"/>
        <dbReference type="ChEBI" id="CHEBI:15378"/>
        <dbReference type="ChEBI" id="CHEBI:57955"/>
        <dbReference type="ChEBI" id="CHEBI:58759"/>
        <dbReference type="EC" id="3.1.1.31"/>
    </reaction>
</comment>
<dbReference type="OrthoDB" id="9810967at2"/>
<evidence type="ECO:0000313" key="10">
    <source>
        <dbReference type="Proteomes" id="UP000238589"/>
    </source>
</evidence>
<evidence type="ECO:0000256" key="2">
    <source>
        <dbReference type="ARBA" id="ARBA00002681"/>
    </source>
</evidence>
<dbReference type="EMBL" id="PVLQ01000044">
    <property type="protein sequence ID" value="PRD64821.1"/>
    <property type="molecule type" value="Genomic_DNA"/>
</dbReference>
<reference evidence="9 10" key="1">
    <citation type="submission" date="2018-03" db="EMBL/GenBank/DDBJ databases">
        <title>Comparative genomics illustrates the genes involved in a hyperalkaliphilic mechanisms of Serpentinomonas isolated from highly-alkaline calcium-rich serpentinized springs.</title>
        <authorList>
            <person name="Suzuki S."/>
            <person name="Ishii S."/>
            <person name="Walworth N."/>
            <person name="Bird L."/>
            <person name="Kuenen J.G."/>
            <person name="Nealson K.H."/>
        </authorList>
    </citation>
    <scope>NUCLEOTIDE SEQUENCE [LARGE SCALE GENOMIC DNA]</scope>
    <source>
        <strain evidence="9 10">P1</strain>
    </source>
</reference>
<evidence type="ECO:0000256" key="3">
    <source>
        <dbReference type="ARBA" id="ARBA00004961"/>
    </source>
</evidence>
<dbReference type="CDD" id="cd01400">
    <property type="entry name" value="6PGL"/>
    <property type="match status" value="1"/>
</dbReference>
<dbReference type="InterPro" id="IPR006148">
    <property type="entry name" value="Glc/Gal-6P_isomerase"/>
</dbReference>
<organism evidence="9 10">
    <name type="scientific">Malikia granosa</name>
    <dbReference type="NCBI Taxonomy" id="263067"/>
    <lineage>
        <taxon>Bacteria</taxon>
        <taxon>Pseudomonadati</taxon>
        <taxon>Pseudomonadota</taxon>
        <taxon>Betaproteobacteria</taxon>
        <taxon>Burkholderiales</taxon>
        <taxon>Comamonadaceae</taxon>
        <taxon>Malikia</taxon>
    </lineage>
</organism>
<dbReference type="PANTHER" id="PTHR11054:SF0">
    <property type="entry name" value="6-PHOSPHOGLUCONOLACTONASE"/>
    <property type="match status" value="1"/>
</dbReference>
<sequence>MTATEHASTATQSNWITRDYHAAAELAQAIADALRAAIGARGQALLAVSGGRSPLALFAALREQELPWERVTVLLADERCVPPDHADSNSALVREQLLQGRAAAASWQPFFGQLPGGDSADWSEAELAALADGANAALAALPWPLDVLVLGMGEDGHTASLFPASPGLEAALHSSARVAWVRPVAAAHSRLTLTLPTLLEAGSVFLPLAGAAKLAVFARASQGPQPELPISLVLHGARHPVQVWLTP</sequence>
<dbReference type="Proteomes" id="UP000238589">
    <property type="component" value="Unassembled WGS sequence"/>
</dbReference>
<dbReference type="GO" id="GO:0017057">
    <property type="term" value="F:6-phosphogluconolactonase activity"/>
    <property type="evidence" value="ECO:0007669"/>
    <property type="project" value="UniProtKB-UniRule"/>
</dbReference>
<dbReference type="EC" id="3.1.1.31" evidence="5 7"/>